<dbReference type="Gene3D" id="1.20.1270.180">
    <property type="match status" value="1"/>
</dbReference>
<comment type="caution">
    <text evidence="2">The sequence shown here is derived from an EMBL/GenBank/DDBJ whole genome shotgun (WGS) entry which is preliminary data.</text>
</comment>
<dbReference type="InterPro" id="IPR009739">
    <property type="entry name" value="LprI-like_N"/>
</dbReference>
<organism evidence="2 3">
    <name type="scientific">Labrys neptuniae</name>
    <dbReference type="NCBI Taxonomy" id="376174"/>
    <lineage>
        <taxon>Bacteria</taxon>
        <taxon>Pseudomonadati</taxon>
        <taxon>Pseudomonadota</taxon>
        <taxon>Alphaproteobacteria</taxon>
        <taxon>Hyphomicrobiales</taxon>
        <taxon>Xanthobacteraceae</taxon>
        <taxon>Labrys</taxon>
    </lineage>
</organism>
<evidence type="ECO:0000313" key="3">
    <source>
        <dbReference type="Proteomes" id="UP001595190"/>
    </source>
</evidence>
<gene>
    <name evidence="2" type="ORF">ACETRX_34260</name>
</gene>
<name>A0ABV6ZRB1_9HYPH</name>
<dbReference type="RefSeq" id="WP_311944576.1">
    <property type="nucleotide sequence ID" value="NZ_JAVSCS010000053.1"/>
</dbReference>
<feature type="domain" description="Lysozyme inhibitor LprI-like N-terminal" evidence="1">
    <location>
        <begin position="104"/>
        <end position="194"/>
    </location>
</feature>
<evidence type="ECO:0000259" key="1">
    <source>
        <dbReference type="Pfam" id="PF07007"/>
    </source>
</evidence>
<dbReference type="Proteomes" id="UP001595190">
    <property type="component" value="Unassembled WGS sequence"/>
</dbReference>
<dbReference type="PANTHER" id="PTHR39176">
    <property type="entry name" value="PERIPLASMIC PROTEIN-RELATED"/>
    <property type="match status" value="1"/>
</dbReference>
<evidence type="ECO:0000313" key="2">
    <source>
        <dbReference type="EMBL" id="MFC2254720.1"/>
    </source>
</evidence>
<dbReference type="PANTHER" id="PTHR39176:SF1">
    <property type="entry name" value="PERIPLASMIC PROTEIN"/>
    <property type="match status" value="1"/>
</dbReference>
<dbReference type="Pfam" id="PF07007">
    <property type="entry name" value="LprI"/>
    <property type="match status" value="1"/>
</dbReference>
<sequence length="215" mass="23183">MPAFGGVSTALCNLAFAPAAADWRKLLPNPPVRRSEKTLSVDERRYRRTGPMPPAVIYEKLAYLHDHPAISRRTAMRLSDLMRTTVVGLALLSTAGSALAAANCANASDEAALNQCASTSLKASDGELNTLYRQIQKRLNGDADKTKLLVAAQRAWVTFRDAECNFSSAGVTGGTLYPLAVTQCRDGLTKDRIKTFKTYLNCEEGDLSCSVPAAN</sequence>
<protein>
    <submittedName>
        <fullName evidence="2">Lysozyme inhibitor LprI family protein</fullName>
    </submittedName>
</protein>
<proteinExistence type="predicted"/>
<dbReference type="EMBL" id="JBHGPK010000041">
    <property type="protein sequence ID" value="MFC2254720.1"/>
    <property type="molecule type" value="Genomic_DNA"/>
</dbReference>
<accession>A0ABV6ZRB1</accession>
<reference evidence="2 3" key="1">
    <citation type="submission" date="2024-09" db="EMBL/GenBank/DDBJ databases">
        <title>Description of Labrys sedimenti sp. nov., isolated from a diclofenac-degrading enrichment culture, and genome-based reclassification of Labrys portucalensis as a later heterotypic synonym of Labrys neptuniae.</title>
        <authorList>
            <person name="Tancsics A."/>
            <person name="Csepanyi A."/>
        </authorList>
    </citation>
    <scope>NUCLEOTIDE SEQUENCE [LARGE SCALE GENOMIC DNA]</scope>
    <source>
        <strain evidence="2 3">LMG 23412</strain>
    </source>
</reference>